<dbReference type="OrthoDB" id="10613220at2759"/>
<name>A0A834YXJ5_TETSI</name>
<organism evidence="2 3">
    <name type="scientific">Tetracentron sinense</name>
    <name type="common">Spur-leaf</name>
    <dbReference type="NCBI Taxonomy" id="13715"/>
    <lineage>
        <taxon>Eukaryota</taxon>
        <taxon>Viridiplantae</taxon>
        <taxon>Streptophyta</taxon>
        <taxon>Embryophyta</taxon>
        <taxon>Tracheophyta</taxon>
        <taxon>Spermatophyta</taxon>
        <taxon>Magnoliopsida</taxon>
        <taxon>Trochodendrales</taxon>
        <taxon>Trochodendraceae</taxon>
        <taxon>Tetracentron</taxon>
    </lineage>
</organism>
<evidence type="ECO:0000313" key="2">
    <source>
        <dbReference type="EMBL" id="KAF8393471.1"/>
    </source>
</evidence>
<feature type="compositionally biased region" description="Basic and acidic residues" evidence="1">
    <location>
        <begin position="17"/>
        <end position="42"/>
    </location>
</feature>
<dbReference type="EMBL" id="JABCRI010000015">
    <property type="protein sequence ID" value="KAF8393471.1"/>
    <property type="molecule type" value="Genomic_DNA"/>
</dbReference>
<protein>
    <submittedName>
        <fullName evidence="2">Uncharacterized protein</fullName>
    </submittedName>
</protein>
<accession>A0A834YXJ5</accession>
<dbReference type="Proteomes" id="UP000655225">
    <property type="component" value="Unassembled WGS sequence"/>
</dbReference>
<gene>
    <name evidence="2" type="ORF">HHK36_021715</name>
</gene>
<comment type="caution">
    <text evidence="2">The sequence shown here is derived from an EMBL/GenBank/DDBJ whole genome shotgun (WGS) entry which is preliminary data.</text>
</comment>
<evidence type="ECO:0000256" key="1">
    <source>
        <dbReference type="SAM" id="MobiDB-lite"/>
    </source>
</evidence>
<dbReference type="AlphaFoldDB" id="A0A834YXJ5"/>
<feature type="region of interest" description="Disordered" evidence="1">
    <location>
        <begin position="1"/>
        <end position="50"/>
    </location>
</feature>
<dbReference type="OMA" id="CTEMLEF"/>
<evidence type="ECO:0000313" key="3">
    <source>
        <dbReference type="Proteomes" id="UP000655225"/>
    </source>
</evidence>
<reference evidence="2 3" key="1">
    <citation type="submission" date="2020-04" db="EMBL/GenBank/DDBJ databases">
        <title>Plant Genome Project.</title>
        <authorList>
            <person name="Zhang R.-G."/>
        </authorList>
    </citation>
    <scope>NUCLEOTIDE SEQUENCE [LARGE SCALE GENOMIC DNA]</scope>
    <source>
        <strain evidence="2">YNK0</strain>
        <tissue evidence="2">Leaf</tissue>
    </source>
</reference>
<proteinExistence type="predicted"/>
<keyword evidence="3" id="KW-1185">Reference proteome</keyword>
<sequence length="240" mass="26634">MGWCERQRGWCKRQERRSREEEDDAKGKEDGAKGKRGDQEKKRMVRKAKRMVQKTRRMVQKAREKIKRRRGCATPAASLTKAETTHNYGFSASLTTSSPTFPSSMEASYGQIVDPQRLVADPNHFPLSGCTEMLEFARSANNYSGSSSQEVSSLSGSSSAVVDNNYVSNWSGNVGGDQDGFLMDFSFGHPYDLLNGFGFHERTSEVAPNFSPNLANSPYTNLLANCSDTKPQGIHQSITN</sequence>